<dbReference type="KEGG" id="sbk:SHEWBE_3496"/>
<accession>A0A330M410</accession>
<gene>
    <name evidence="4" type="ORF">SHEWBE_3496</name>
</gene>
<keyword evidence="1" id="KW-0175">Coiled coil</keyword>
<organism evidence="4 5">
    <name type="scientific">Shewanella benthica</name>
    <dbReference type="NCBI Taxonomy" id="43661"/>
    <lineage>
        <taxon>Bacteria</taxon>
        <taxon>Pseudomonadati</taxon>
        <taxon>Pseudomonadota</taxon>
        <taxon>Gammaproteobacteria</taxon>
        <taxon>Alteromonadales</taxon>
        <taxon>Shewanellaceae</taxon>
        <taxon>Shewanella</taxon>
    </lineage>
</organism>
<feature type="signal peptide" evidence="2">
    <location>
        <begin position="1"/>
        <end position="38"/>
    </location>
</feature>
<dbReference type="EMBL" id="LS483452">
    <property type="protein sequence ID" value="SQH77459.1"/>
    <property type="molecule type" value="Genomic_DNA"/>
</dbReference>
<dbReference type="AlphaFoldDB" id="A0A330M410"/>
<reference evidence="5" key="1">
    <citation type="submission" date="2018-06" db="EMBL/GenBank/DDBJ databases">
        <authorList>
            <person name="Cea G.-C."/>
            <person name="William W."/>
        </authorList>
    </citation>
    <scope>NUCLEOTIDE SEQUENCE [LARGE SCALE GENOMIC DNA]</scope>
    <source>
        <strain evidence="5">DB21MT-2</strain>
    </source>
</reference>
<feature type="domain" description="Peptidase S74" evidence="3">
    <location>
        <begin position="343"/>
        <end position="437"/>
    </location>
</feature>
<evidence type="ECO:0000256" key="1">
    <source>
        <dbReference type="SAM" id="Coils"/>
    </source>
</evidence>
<dbReference type="InterPro" id="IPR030392">
    <property type="entry name" value="S74_ICA"/>
</dbReference>
<keyword evidence="2" id="KW-0732">Signal</keyword>
<sequence>MNKNMSKSLSMNMSIKKALTVLPLSLAASLAMIATAHADQIILDDLIVDGSACIGFDCVNGESFGFDTLRLKENNLRIKFQDTSSSASFPSNDWQITINDSANGGANKFSIDDIDSGRTPFTIEAGAPSHSLFVDDGGRIGLGTNAPVVQMHIKDGNTPTLRLEQDGSSGFTPQIWDVAGNEANFFIRDATNGSTLPFRIFPGAPSNAFNIAANGNIGIGDKTPDAKLDIESGDLMLTDGQITIRKTNDPKILFNENDVITNQWELGMADIYGNAMTLLNKDNPLIGYALYNTGDIYMNNGLPSASQGNKFSWHLLANGNIEQAGDLWVGGNITAQGTISPGSSRATKNNINIIDGDKILNMLGEIDIFSWSYIRDAGKVTHIGPMAEEFYALFNYGVDNKHISPTDTSGISLAAIKAMINKLESQNAKIAKLENVLIELQHQNKQH</sequence>
<dbReference type="PROSITE" id="PS51688">
    <property type="entry name" value="ICA"/>
    <property type="match status" value="1"/>
</dbReference>
<dbReference type="OrthoDB" id="4463518at2"/>
<evidence type="ECO:0000256" key="2">
    <source>
        <dbReference type="SAM" id="SignalP"/>
    </source>
</evidence>
<evidence type="ECO:0000259" key="3">
    <source>
        <dbReference type="PROSITE" id="PS51688"/>
    </source>
</evidence>
<dbReference type="Pfam" id="PF13884">
    <property type="entry name" value="Peptidase_S74"/>
    <property type="match status" value="1"/>
</dbReference>
<evidence type="ECO:0000313" key="4">
    <source>
        <dbReference type="EMBL" id="SQH77459.1"/>
    </source>
</evidence>
<dbReference type="RefSeq" id="WP_145981873.1">
    <property type="nucleotide sequence ID" value="NZ_LS483452.1"/>
</dbReference>
<dbReference type="Proteomes" id="UP000250123">
    <property type="component" value="Chromosome SHEWBE"/>
</dbReference>
<name>A0A330M410_9GAMM</name>
<protein>
    <recommendedName>
        <fullName evidence="3">Peptidase S74 domain-containing protein</fullName>
    </recommendedName>
</protein>
<proteinExistence type="predicted"/>
<feature type="coiled-coil region" evidence="1">
    <location>
        <begin position="416"/>
        <end position="443"/>
    </location>
</feature>
<evidence type="ECO:0000313" key="5">
    <source>
        <dbReference type="Proteomes" id="UP000250123"/>
    </source>
</evidence>
<feature type="chain" id="PRO_5016438856" description="Peptidase S74 domain-containing protein" evidence="2">
    <location>
        <begin position="39"/>
        <end position="447"/>
    </location>
</feature>